<protein>
    <recommendedName>
        <fullName evidence="3">HD domain-containing protein</fullName>
    </recommendedName>
</protein>
<organism evidence="4 5">
    <name type="scientific">Candidatus Kuenenbacteria bacterium RIFCSPHIGHO2_02_FULL_39_13</name>
    <dbReference type="NCBI Taxonomy" id="1798561"/>
    <lineage>
        <taxon>Bacteria</taxon>
        <taxon>Candidatus Kueneniibacteriota</taxon>
    </lineage>
</organism>
<sequence length="200" mass="23331">MPKYDYKNIANFIFELNQLKRQENNGFKKCGVQHTHSTASHIWRAAQIGYILAELEGDANPEQVAAIILVHDNAEIRIGDQDKIAARYYSTKQAEMNAFQDQLKNLGLQIETKWKKYFQEFENRNTKEGIIAKDADWLEQAFQAKEYVDQGYSAAEDWINNVAKALETKSAKLLLEEMKKIKFTDWWQGLKKMTYKKLDK</sequence>
<evidence type="ECO:0000256" key="1">
    <source>
        <dbReference type="ARBA" id="ARBA00022723"/>
    </source>
</evidence>
<dbReference type="STRING" id="1798561.A3B87_01750"/>
<reference evidence="4 5" key="1">
    <citation type="journal article" date="2016" name="Nat. Commun.">
        <title>Thousands of microbial genomes shed light on interconnected biogeochemical processes in an aquifer system.</title>
        <authorList>
            <person name="Anantharaman K."/>
            <person name="Brown C.T."/>
            <person name="Hug L.A."/>
            <person name="Sharon I."/>
            <person name="Castelle C.J."/>
            <person name="Probst A.J."/>
            <person name="Thomas B.C."/>
            <person name="Singh A."/>
            <person name="Wilkins M.J."/>
            <person name="Karaoz U."/>
            <person name="Brodie E.L."/>
            <person name="Williams K.H."/>
            <person name="Hubbard S.S."/>
            <person name="Banfield J.F."/>
        </authorList>
    </citation>
    <scope>NUCLEOTIDE SEQUENCE [LARGE SCALE GENOMIC DNA]</scope>
</reference>
<dbReference type="InterPro" id="IPR006674">
    <property type="entry name" value="HD_domain"/>
</dbReference>
<evidence type="ECO:0000313" key="5">
    <source>
        <dbReference type="Proteomes" id="UP000179136"/>
    </source>
</evidence>
<keyword evidence="2" id="KW-0378">Hydrolase</keyword>
<dbReference type="Proteomes" id="UP000179136">
    <property type="component" value="Unassembled WGS sequence"/>
</dbReference>
<dbReference type="SUPFAM" id="SSF109604">
    <property type="entry name" value="HD-domain/PDEase-like"/>
    <property type="match status" value="1"/>
</dbReference>
<dbReference type="EMBL" id="MFMW01000016">
    <property type="protein sequence ID" value="OGG87312.1"/>
    <property type="molecule type" value="Genomic_DNA"/>
</dbReference>
<evidence type="ECO:0000256" key="2">
    <source>
        <dbReference type="ARBA" id="ARBA00022801"/>
    </source>
</evidence>
<accession>A0A1F6FN79</accession>
<evidence type="ECO:0000259" key="3">
    <source>
        <dbReference type="Pfam" id="PF13023"/>
    </source>
</evidence>
<dbReference type="Pfam" id="PF13023">
    <property type="entry name" value="HD_3"/>
    <property type="match status" value="1"/>
</dbReference>
<keyword evidence="1" id="KW-0479">Metal-binding</keyword>
<gene>
    <name evidence="4" type="ORF">A3B87_01750</name>
</gene>
<proteinExistence type="predicted"/>
<feature type="domain" description="HD" evidence="3">
    <location>
        <begin position="17"/>
        <end position="172"/>
    </location>
</feature>
<dbReference type="PANTHER" id="PTHR11845:SF13">
    <property type="entry name" value="5'-DEOXYNUCLEOTIDASE HDDC2"/>
    <property type="match status" value="1"/>
</dbReference>
<dbReference type="PANTHER" id="PTHR11845">
    <property type="entry name" value="5'-DEOXYNUCLEOTIDASE HDDC2"/>
    <property type="match status" value="1"/>
</dbReference>
<evidence type="ECO:0000313" key="4">
    <source>
        <dbReference type="EMBL" id="OGG87312.1"/>
    </source>
</evidence>
<dbReference type="GO" id="GO:0046872">
    <property type="term" value="F:metal ion binding"/>
    <property type="evidence" value="ECO:0007669"/>
    <property type="project" value="UniProtKB-KW"/>
</dbReference>
<name>A0A1F6FN79_9BACT</name>
<dbReference type="AlphaFoldDB" id="A0A1F6FN79"/>
<dbReference type="GO" id="GO:0002953">
    <property type="term" value="F:5'-deoxynucleotidase activity"/>
    <property type="evidence" value="ECO:0007669"/>
    <property type="project" value="InterPro"/>
</dbReference>
<dbReference type="InterPro" id="IPR039356">
    <property type="entry name" value="YfbR/HDDC2"/>
</dbReference>
<dbReference type="GO" id="GO:0005737">
    <property type="term" value="C:cytoplasm"/>
    <property type="evidence" value="ECO:0007669"/>
    <property type="project" value="TreeGrafter"/>
</dbReference>
<dbReference type="Gene3D" id="1.10.3210.10">
    <property type="entry name" value="Hypothetical protein af1432"/>
    <property type="match status" value="1"/>
</dbReference>
<comment type="caution">
    <text evidence="4">The sequence shown here is derived from an EMBL/GenBank/DDBJ whole genome shotgun (WGS) entry which is preliminary data.</text>
</comment>